<evidence type="ECO:0000256" key="1">
    <source>
        <dbReference type="SAM" id="Phobius"/>
    </source>
</evidence>
<organism evidence="3 4">
    <name type="scientific">Nocardiopsis flavescens</name>
    <dbReference type="NCBI Taxonomy" id="758803"/>
    <lineage>
        <taxon>Bacteria</taxon>
        <taxon>Bacillati</taxon>
        <taxon>Actinomycetota</taxon>
        <taxon>Actinomycetes</taxon>
        <taxon>Streptosporangiales</taxon>
        <taxon>Nocardiopsidaceae</taxon>
        <taxon>Nocardiopsis</taxon>
    </lineage>
</organism>
<dbReference type="InterPro" id="IPR002823">
    <property type="entry name" value="DUF112_TM"/>
</dbReference>
<dbReference type="Pfam" id="PF01970">
    <property type="entry name" value="TctA"/>
    <property type="match status" value="1"/>
</dbReference>
<sequence length="525" mass="53882">METLVNLGDGLLAALSPGNLMWAFLGVVLGTAVGVLPGLGSAMAVALLLPVTFRLDPTSAFILFAGVYYGGMFGGATTSILLNTPGQASSIATTYEGHKMALAGRAAQALGTAVIGSFFASLIGTLVVAFFSPVMVSFALNFGPGEYFALTVFSFVAVAAVVSGSVLRGLTSLLIGLAIGVVGIDGQSGAPRFDFGSAVMLDGIDVVIVTVGLLALGEVLYVVARGKSAPDFAAIRTGRPWLNRRDWKRSVGPWVRGTALGSAFGPIPGSGAEIPTFVSLGLERKLAEQRAKRKGDPQENEFGKGAIEGVAGPEAANNSSAAGTLVPLLGLGLPTSATAAIMLAAFQQYGLQPGPVLFERNADLVWTLLASLLIGSVLLLVINLPFAPLWAKLLKLPKPYLYGGITLFSVLAVYAINTSVVHLVMLLAVALLGLVMRAFGVPVAPALIGVVLGPIAETEFRRALAASSGDPSILVGSGISITLYVLVALAALIPVVAGLRRRAADRSAKASVSERDGVSEKDGVS</sequence>
<feature type="transmembrane region" description="Helical" evidence="1">
    <location>
        <begin position="61"/>
        <end position="82"/>
    </location>
</feature>
<protein>
    <submittedName>
        <fullName evidence="3">Putative tricarboxylic transport membrane protein</fullName>
    </submittedName>
</protein>
<keyword evidence="1" id="KW-0472">Membrane</keyword>
<keyword evidence="1" id="KW-1133">Transmembrane helix</keyword>
<evidence type="ECO:0000313" key="4">
    <source>
        <dbReference type="Proteomes" id="UP000184452"/>
    </source>
</evidence>
<dbReference type="EMBL" id="FQZK01000024">
    <property type="protein sequence ID" value="SHK59637.1"/>
    <property type="molecule type" value="Genomic_DNA"/>
</dbReference>
<dbReference type="PANTHER" id="PTHR35342:SF5">
    <property type="entry name" value="TRICARBOXYLIC TRANSPORT PROTEIN"/>
    <property type="match status" value="1"/>
</dbReference>
<proteinExistence type="predicted"/>
<feature type="transmembrane region" description="Helical" evidence="1">
    <location>
        <begin position="423"/>
        <end position="453"/>
    </location>
</feature>
<evidence type="ECO:0000259" key="2">
    <source>
        <dbReference type="Pfam" id="PF01970"/>
    </source>
</evidence>
<feature type="transmembrane region" description="Helical" evidence="1">
    <location>
        <begin position="399"/>
        <end position="416"/>
    </location>
</feature>
<feature type="transmembrane region" description="Helical" evidence="1">
    <location>
        <begin position="364"/>
        <end position="387"/>
    </location>
</feature>
<dbReference type="RefSeq" id="WP_073383203.1">
    <property type="nucleotide sequence ID" value="NZ_FQZK01000024.1"/>
</dbReference>
<feature type="transmembrane region" description="Helical" evidence="1">
    <location>
        <begin position="204"/>
        <end position="224"/>
    </location>
</feature>
<feature type="transmembrane region" description="Helical" evidence="1">
    <location>
        <begin position="473"/>
        <end position="499"/>
    </location>
</feature>
<feature type="transmembrane region" description="Helical" evidence="1">
    <location>
        <begin position="20"/>
        <end position="49"/>
    </location>
</feature>
<dbReference type="PANTHER" id="PTHR35342">
    <property type="entry name" value="TRICARBOXYLIC TRANSPORT PROTEIN"/>
    <property type="match status" value="1"/>
</dbReference>
<feature type="domain" description="DUF112" evidence="2">
    <location>
        <begin position="20"/>
        <end position="447"/>
    </location>
</feature>
<keyword evidence="4" id="KW-1185">Reference proteome</keyword>
<dbReference type="AlphaFoldDB" id="A0A1M6TRS6"/>
<accession>A0A1M6TRS6</accession>
<keyword evidence="1" id="KW-0812">Transmembrane</keyword>
<feature type="transmembrane region" description="Helical" evidence="1">
    <location>
        <begin position="118"/>
        <end position="140"/>
    </location>
</feature>
<reference evidence="3 4" key="1">
    <citation type="submission" date="2016-11" db="EMBL/GenBank/DDBJ databases">
        <authorList>
            <person name="Jaros S."/>
            <person name="Januszkiewicz K."/>
            <person name="Wedrychowicz H."/>
        </authorList>
    </citation>
    <scope>NUCLEOTIDE SEQUENCE [LARGE SCALE GENOMIC DNA]</scope>
    <source>
        <strain evidence="3 4">CGMCC 4.5723</strain>
    </source>
</reference>
<evidence type="ECO:0000313" key="3">
    <source>
        <dbReference type="EMBL" id="SHK59637.1"/>
    </source>
</evidence>
<dbReference type="Proteomes" id="UP000184452">
    <property type="component" value="Unassembled WGS sequence"/>
</dbReference>
<dbReference type="OrthoDB" id="9781349at2"/>
<dbReference type="STRING" id="758803.SAMN05421803_12474"/>
<name>A0A1M6TRS6_9ACTN</name>
<gene>
    <name evidence="3" type="ORF">SAMN05421803_12474</name>
</gene>